<evidence type="ECO:0000256" key="1">
    <source>
        <dbReference type="SAM" id="SignalP"/>
    </source>
</evidence>
<keyword evidence="1" id="KW-0732">Signal</keyword>
<proteinExistence type="predicted"/>
<feature type="chain" id="PRO_5042831463" evidence="1">
    <location>
        <begin position="23"/>
        <end position="223"/>
    </location>
</feature>
<feature type="signal peptide" evidence="1">
    <location>
        <begin position="1"/>
        <end position="22"/>
    </location>
</feature>
<evidence type="ECO:0000313" key="3">
    <source>
        <dbReference type="Proteomes" id="UP001305414"/>
    </source>
</evidence>
<name>A0AAN7UK29_9PEZI</name>
<comment type="caution">
    <text evidence="2">The sequence shown here is derived from an EMBL/GenBank/DDBJ whole genome shotgun (WGS) entry which is preliminary data.</text>
</comment>
<keyword evidence="3" id="KW-1185">Reference proteome</keyword>
<accession>A0AAN7UK29</accession>
<reference evidence="2 3" key="1">
    <citation type="submission" date="2023-10" db="EMBL/GenBank/DDBJ databases">
        <title>Draft genome sequence of Xylaria bambusicola isolate GMP-LS, the root and basal stem rot pathogen of sugarcane in Indonesia.</title>
        <authorList>
            <person name="Selvaraj P."/>
            <person name="Muralishankar V."/>
            <person name="Muruganantham S."/>
            <person name="Sp S."/>
            <person name="Haryani S."/>
            <person name="Lau K.J.X."/>
            <person name="Naqvi N.I."/>
        </authorList>
    </citation>
    <scope>NUCLEOTIDE SEQUENCE [LARGE SCALE GENOMIC DNA]</scope>
    <source>
        <strain evidence="2">GMP-LS</strain>
    </source>
</reference>
<dbReference type="Proteomes" id="UP001305414">
    <property type="component" value="Unassembled WGS sequence"/>
</dbReference>
<protein>
    <submittedName>
        <fullName evidence="2">Uncharacterized protein</fullName>
    </submittedName>
</protein>
<sequence>MRSSIFSSLQLLSGIGAHVVTAQQLAYTSFAVTECVTEATSMPDPGAAPIVNTKPGYQETITLSYTMPPCMSCGCPGCTLVSSFTTTCLAFYTAAASGVTTQSYAITEMYIGLSSLPSFNQPTQIPYGFTSQVHTCNAGICGPEAITATMTYPSGGGPFVPAPLSEQCSTLSTQRPSIGTPATGTAVPIPVPAQPTMATVSRGNVKRPLEIIGLFVLLVVAVV</sequence>
<organism evidence="2 3">
    <name type="scientific">Xylaria bambusicola</name>
    <dbReference type="NCBI Taxonomy" id="326684"/>
    <lineage>
        <taxon>Eukaryota</taxon>
        <taxon>Fungi</taxon>
        <taxon>Dikarya</taxon>
        <taxon>Ascomycota</taxon>
        <taxon>Pezizomycotina</taxon>
        <taxon>Sordariomycetes</taxon>
        <taxon>Xylariomycetidae</taxon>
        <taxon>Xylariales</taxon>
        <taxon>Xylariaceae</taxon>
        <taxon>Xylaria</taxon>
    </lineage>
</organism>
<dbReference type="AlphaFoldDB" id="A0AAN7UK29"/>
<dbReference type="EMBL" id="JAWHQM010000003">
    <property type="protein sequence ID" value="KAK5626576.1"/>
    <property type="molecule type" value="Genomic_DNA"/>
</dbReference>
<evidence type="ECO:0000313" key="2">
    <source>
        <dbReference type="EMBL" id="KAK5626576.1"/>
    </source>
</evidence>
<gene>
    <name evidence="2" type="ORF">RRF57_002291</name>
</gene>